<dbReference type="GO" id="GO:0031422">
    <property type="term" value="C:RecQ family helicase-topoisomerase III complex"/>
    <property type="evidence" value="ECO:0007669"/>
    <property type="project" value="TreeGrafter"/>
</dbReference>
<dbReference type="GO" id="GO:0016604">
    <property type="term" value="C:nuclear body"/>
    <property type="evidence" value="ECO:0007669"/>
    <property type="project" value="TreeGrafter"/>
</dbReference>
<dbReference type="InterPro" id="IPR044881">
    <property type="entry name" value="RMI1_N_N_sf"/>
</dbReference>
<dbReference type="SMART" id="SM01161">
    <property type="entry name" value="DUF1767"/>
    <property type="match status" value="1"/>
</dbReference>
<dbReference type="GO" id="GO:0000712">
    <property type="term" value="P:resolution of meiotic recombination intermediates"/>
    <property type="evidence" value="ECO:0007669"/>
    <property type="project" value="TreeGrafter"/>
</dbReference>
<keyword evidence="5" id="KW-0539">Nucleus</keyword>
<comment type="similarity">
    <text evidence="2">Belongs to the RMI1 family.</text>
</comment>
<keyword evidence="4" id="KW-0235">DNA replication</keyword>
<comment type="caution">
    <text evidence="11">The sequence shown here is derived from an EMBL/GenBank/DDBJ whole genome shotgun (WGS) entry which is preliminary data.</text>
</comment>
<evidence type="ECO:0000256" key="7">
    <source>
        <dbReference type="SAM" id="MobiDB-lite"/>
    </source>
</evidence>
<dbReference type="PANTHER" id="PTHR14790:SF15">
    <property type="entry name" value="RECQ-MEDIATED GENOME INSTABILITY PROTEIN 1"/>
    <property type="match status" value="1"/>
</dbReference>
<evidence type="ECO:0000256" key="2">
    <source>
        <dbReference type="ARBA" id="ARBA00006395"/>
    </source>
</evidence>
<feature type="region of interest" description="Disordered" evidence="7">
    <location>
        <begin position="274"/>
        <end position="310"/>
    </location>
</feature>
<dbReference type="GO" id="GO:0000166">
    <property type="term" value="F:nucleotide binding"/>
    <property type="evidence" value="ECO:0007669"/>
    <property type="project" value="InterPro"/>
</dbReference>
<feature type="domain" description="RMI1 N-terminal" evidence="10">
    <location>
        <begin position="13"/>
        <end position="61"/>
    </location>
</feature>
<accession>A0A922CX62</accession>
<name>A0A922CX62_MANSE</name>
<comment type="function">
    <text evidence="6">Essential component of the RMI complex, a complex that plays an important role in the processing of homologous recombination intermediates to limit DNA crossover formation in cells. Promotes TOP3A binding to double Holliday junctions (DHJ) and hence stimulates TOP3A-mediated dissolution. Required for BLM phosphorylation during mitosis. Within the BLM complex, required for BLM and TOP3A stability.</text>
</comment>
<dbReference type="GO" id="GO:0006260">
    <property type="term" value="P:DNA replication"/>
    <property type="evidence" value="ECO:0007669"/>
    <property type="project" value="UniProtKB-KW"/>
</dbReference>
<dbReference type="InterPro" id="IPR042470">
    <property type="entry name" value="RMI1_N_C_sf"/>
</dbReference>
<dbReference type="InterPro" id="IPR032199">
    <property type="entry name" value="RMI1_C"/>
</dbReference>
<evidence type="ECO:0000313" key="11">
    <source>
        <dbReference type="EMBL" id="KAG6462875.1"/>
    </source>
</evidence>
<feature type="compositionally biased region" description="Low complexity" evidence="7">
    <location>
        <begin position="274"/>
        <end position="284"/>
    </location>
</feature>
<reference evidence="11" key="2">
    <citation type="submission" date="2020-12" db="EMBL/GenBank/DDBJ databases">
        <authorList>
            <person name="Kanost M."/>
        </authorList>
    </citation>
    <scope>NUCLEOTIDE SEQUENCE</scope>
</reference>
<dbReference type="InterPro" id="IPR013894">
    <property type="entry name" value="RMI1_OB"/>
</dbReference>
<comment type="subcellular location">
    <subcellularLocation>
        <location evidence="1">Nucleus</location>
    </subcellularLocation>
</comment>
<organism evidence="11 12">
    <name type="scientific">Manduca sexta</name>
    <name type="common">Tobacco hawkmoth</name>
    <name type="synonym">Tobacco hornworm</name>
    <dbReference type="NCBI Taxonomy" id="7130"/>
    <lineage>
        <taxon>Eukaryota</taxon>
        <taxon>Metazoa</taxon>
        <taxon>Ecdysozoa</taxon>
        <taxon>Arthropoda</taxon>
        <taxon>Hexapoda</taxon>
        <taxon>Insecta</taxon>
        <taxon>Pterygota</taxon>
        <taxon>Neoptera</taxon>
        <taxon>Endopterygota</taxon>
        <taxon>Lepidoptera</taxon>
        <taxon>Glossata</taxon>
        <taxon>Ditrysia</taxon>
        <taxon>Bombycoidea</taxon>
        <taxon>Sphingidae</taxon>
        <taxon>Sphinginae</taxon>
        <taxon>Sphingini</taxon>
        <taxon>Manduca</taxon>
    </lineage>
</organism>
<evidence type="ECO:0000256" key="4">
    <source>
        <dbReference type="ARBA" id="ARBA00022705"/>
    </source>
</evidence>
<gene>
    <name evidence="11" type="ORF">O3G_MSEX013513</name>
</gene>
<evidence type="ECO:0000259" key="9">
    <source>
        <dbReference type="Pfam" id="PF16099"/>
    </source>
</evidence>
<proteinExistence type="inferred from homology"/>
<dbReference type="GO" id="GO:0000724">
    <property type="term" value="P:double-strand break repair via homologous recombination"/>
    <property type="evidence" value="ECO:0007669"/>
    <property type="project" value="TreeGrafter"/>
</dbReference>
<dbReference type="Pfam" id="PF21000">
    <property type="entry name" value="RMI1_N_N"/>
    <property type="match status" value="1"/>
</dbReference>
<evidence type="ECO:0000256" key="3">
    <source>
        <dbReference type="ARBA" id="ARBA00018987"/>
    </source>
</evidence>
<dbReference type="Gene3D" id="1.10.8.1020">
    <property type="entry name" value="RecQ-mediated genome instability protein 1, N-terminal domain"/>
    <property type="match status" value="1"/>
</dbReference>
<feature type="domain" description="RecQ-mediated genome instability protein 1 C-terminal OB-fold" evidence="9">
    <location>
        <begin position="368"/>
        <end position="505"/>
    </location>
</feature>
<evidence type="ECO:0000256" key="6">
    <source>
        <dbReference type="ARBA" id="ARBA00024977"/>
    </source>
</evidence>
<dbReference type="AlphaFoldDB" id="A0A922CX62"/>
<dbReference type="Pfam" id="PF08585">
    <property type="entry name" value="RMI1_N_C"/>
    <property type="match status" value="1"/>
</dbReference>
<dbReference type="Gene3D" id="2.40.50.770">
    <property type="entry name" value="RecQ-mediated genome instability protein Rmi1, C-terminal domain"/>
    <property type="match status" value="1"/>
</dbReference>
<evidence type="ECO:0000256" key="5">
    <source>
        <dbReference type="ARBA" id="ARBA00023242"/>
    </source>
</evidence>
<dbReference type="Pfam" id="PF16099">
    <property type="entry name" value="RMI1_C"/>
    <property type="match status" value="1"/>
</dbReference>
<dbReference type="EMBL" id="JH668898">
    <property type="protein sequence ID" value="KAG6462875.1"/>
    <property type="molecule type" value="Genomic_DNA"/>
</dbReference>
<dbReference type="Gene3D" id="2.40.50.510">
    <property type="match status" value="1"/>
</dbReference>
<dbReference type="Proteomes" id="UP000791440">
    <property type="component" value="Unassembled WGS sequence"/>
</dbReference>
<evidence type="ECO:0000313" key="12">
    <source>
        <dbReference type="Proteomes" id="UP000791440"/>
    </source>
</evidence>
<evidence type="ECO:0000259" key="8">
    <source>
        <dbReference type="Pfam" id="PF08585"/>
    </source>
</evidence>
<feature type="domain" description="RecQ mediated genome instability protein 1 OB-fold" evidence="8">
    <location>
        <begin position="66"/>
        <end position="191"/>
    </location>
</feature>
<evidence type="ECO:0000256" key="1">
    <source>
        <dbReference type="ARBA" id="ARBA00004123"/>
    </source>
</evidence>
<sequence>MAAHVINAVRSFLASNHMFVEDEWLTGCVDYLTENSGGNLSLTEVQNLAKEQWLLNDLNDICPGCLPPNLASQTKTVLNGRYMLQINATIDIGTSAYQQYLKLQKVNMDNVETTTRHEDKVPNRRMIKLYLTDGEQELTAIEYKPMRNSSCDISPGAKILIKGPVNCRRGIILLTESSIELMGGDVADIAISNSLPALLATKLGLPMPQEADANTTISHARNTDIPAPHTDVPTWSSNQMSETNMIQTTAVPNITDIDDDIDIDQINALEALLNPSNSVPSSSNERPKSNNPDTGVYIELDPVKRPSPSDYNIPEKKFKEDTVNKDDYPDDMDLIIEEDEDLLREIDAKIDVIENHEPMYTGPKVVSSEPFVYIKHINELSESKRHGVFKVKAQIMKLLSKLTVGKDAWCLKCTIVDGTGSLDVEFTSAVLSKLVGYTPQEMTQLKKDMAKDPQLKETVILALKNAKEALQVLYCIIEITIQDVPRITNLIPFADVHVDLLRKRI</sequence>
<keyword evidence="12" id="KW-1185">Reference proteome</keyword>
<evidence type="ECO:0000259" key="10">
    <source>
        <dbReference type="Pfam" id="PF21000"/>
    </source>
</evidence>
<dbReference type="InterPro" id="IPR049363">
    <property type="entry name" value="RMI1_N"/>
</dbReference>
<dbReference type="PANTHER" id="PTHR14790">
    <property type="entry name" value="RECQ-MEDIATED GENOME INSTABILITY PROTEIN 1 RMI1"/>
    <property type="match status" value="1"/>
</dbReference>
<protein>
    <recommendedName>
        <fullName evidence="3">RecQ-mediated genome instability protein 1</fullName>
    </recommendedName>
</protein>
<reference evidence="11" key="1">
    <citation type="journal article" date="2016" name="Insect Biochem. Mol. Biol.">
        <title>Multifaceted biological insights from a draft genome sequence of the tobacco hornworm moth, Manduca sexta.</title>
        <authorList>
            <person name="Kanost M.R."/>
            <person name="Arrese E.L."/>
            <person name="Cao X."/>
            <person name="Chen Y.R."/>
            <person name="Chellapilla S."/>
            <person name="Goldsmith M.R."/>
            <person name="Grosse-Wilde E."/>
            <person name="Heckel D.G."/>
            <person name="Herndon N."/>
            <person name="Jiang H."/>
            <person name="Papanicolaou A."/>
            <person name="Qu J."/>
            <person name="Soulages J.L."/>
            <person name="Vogel H."/>
            <person name="Walters J."/>
            <person name="Waterhouse R.M."/>
            <person name="Ahn S.J."/>
            <person name="Almeida F.C."/>
            <person name="An C."/>
            <person name="Aqrawi P."/>
            <person name="Bretschneider A."/>
            <person name="Bryant W.B."/>
            <person name="Bucks S."/>
            <person name="Chao H."/>
            <person name="Chevignon G."/>
            <person name="Christen J.M."/>
            <person name="Clarke D.F."/>
            <person name="Dittmer N.T."/>
            <person name="Ferguson L.C.F."/>
            <person name="Garavelou S."/>
            <person name="Gordon K.H.J."/>
            <person name="Gunaratna R.T."/>
            <person name="Han Y."/>
            <person name="Hauser F."/>
            <person name="He Y."/>
            <person name="Heidel-Fischer H."/>
            <person name="Hirsh A."/>
            <person name="Hu Y."/>
            <person name="Jiang H."/>
            <person name="Kalra D."/>
            <person name="Klinner C."/>
            <person name="Konig C."/>
            <person name="Kovar C."/>
            <person name="Kroll A.R."/>
            <person name="Kuwar S.S."/>
            <person name="Lee S.L."/>
            <person name="Lehman R."/>
            <person name="Li K."/>
            <person name="Li Z."/>
            <person name="Liang H."/>
            <person name="Lovelace S."/>
            <person name="Lu Z."/>
            <person name="Mansfield J.H."/>
            <person name="McCulloch K.J."/>
            <person name="Mathew T."/>
            <person name="Morton B."/>
            <person name="Muzny D.M."/>
            <person name="Neunemann D."/>
            <person name="Ongeri F."/>
            <person name="Pauchet Y."/>
            <person name="Pu L.L."/>
            <person name="Pyrousis I."/>
            <person name="Rao X.J."/>
            <person name="Redding A."/>
            <person name="Roesel C."/>
            <person name="Sanchez-Gracia A."/>
            <person name="Schaack S."/>
            <person name="Shukla A."/>
            <person name="Tetreau G."/>
            <person name="Wang Y."/>
            <person name="Xiong G.H."/>
            <person name="Traut W."/>
            <person name="Walsh T.K."/>
            <person name="Worley K.C."/>
            <person name="Wu D."/>
            <person name="Wu W."/>
            <person name="Wu Y.Q."/>
            <person name="Zhang X."/>
            <person name="Zou Z."/>
            <person name="Zucker H."/>
            <person name="Briscoe A.D."/>
            <person name="Burmester T."/>
            <person name="Clem R.J."/>
            <person name="Feyereisen R."/>
            <person name="Grimmelikhuijzen C.J.P."/>
            <person name="Hamodrakas S.J."/>
            <person name="Hansson B.S."/>
            <person name="Huguet E."/>
            <person name="Jermiin L.S."/>
            <person name="Lan Q."/>
            <person name="Lehman H.K."/>
            <person name="Lorenzen M."/>
            <person name="Merzendorfer H."/>
            <person name="Michalopoulos I."/>
            <person name="Morton D.B."/>
            <person name="Muthukrishnan S."/>
            <person name="Oakeshott J.G."/>
            <person name="Palmer W."/>
            <person name="Park Y."/>
            <person name="Passarelli A.L."/>
            <person name="Rozas J."/>
            <person name="Schwartz L.M."/>
            <person name="Smith W."/>
            <person name="Southgate A."/>
            <person name="Vilcinskas A."/>
            <person name="Vogt R."/>
            <person name="Wang P."/>
            <person name="Werren J."/>
            <person name="Yu X.Q."/>
            <person name="Zhou J.J."/>
            <person name="Brown S.J."/>
            <person name="Scherer S.E."/>
            <person name="Richards S."/>
            <person name="Blissard G.W."/>
        </authorList>
    </citation>
    <scope>NUCLEOTIDE SEQUENCE</scope>
</reference>